<feature type="transmembrane region" description="Helical" evidence="1">
    <location>
        <begin position="62"/>
        <end position="82"/>
    </location>
</feature>
<name>A0AA86R7C7_9EUKA</name>
<keyword evidence="1" id="KW-0472">Membrane</keyword>
<sequence>MLISFTFDAGVQQSYSSSFSFWSKSACTNAMFIIWSDYSIFTKYQLFIIQLQFYQKIKECDYMHCFINLIRYLLSFLVYLILQIPNFGVYCRWYINFFLGFSFADIFLSSLLLDKLFLIFHLELLLLGFRQDWLGFLFCVSYRQCIQTIFWL</sequence>
<keyword evidence="1" id="KW-0812">Transmembrane</keyword>
<dbReference type="EMBL" id="CATOUU010001045">
    <property type="protein sequence ID" value="CAI9968601.1"/>
    <property type="molecule type" value="Genomic_DNA"/>
</dbReference>
<reference evidence="3 4" key="2">
    <citation type="submission" date="2024-07" db="EMBL/GenBank/DDBJ databases">
        <authorList>
            <person name="Akdeniz Z."/>
        </authorList>
    </citation>
    <scope>NUCLEOTIDE SEQUENCE [LARGE SCALE GENOMIC DNA]</scope>
</reference>
<gene>
    <name evidence="3" type="ORF">HINF_LOCUS45815</name>
    <name evidence="2" type="ORF">HINF_LOCUS56246</name>
</gene>
<keyword evidence="4" id="KW-1185">Reference proteome</keyword>
<keyword evidence="1" id="KW-1133">Transmembrane helix</keyword>
<proteinExistence type="predicted"/>
<organism evidence="2">
    <name type="scientific">Hexamita inflata</name>
    <dbReference type="NCBI Taxonomy" id="28002"/>
    <lineage>
        <taxon>Eukaryota</taxon>
        <taxon>Metamonada</taxon>
        <taxon>Diplomonadida</taxon>
        <taxon>Hexamitidae</taxon>
        <taxon>Hexamitinae</taxon>
        <taxon>Hexamita</taxon>
    </lineage>
</organism>
<dbReference type="EMBL" id="CAXDID020000200">
    <property type="protein sequence ID" value="CAL6053959.1"/>
    <property type="molecule type" value="Genomic_DNA"/>
</dbReference>
<reference evidence="2" key="1">
    <citation type="submission" date="2023-06" db="EMBL/GenBank/DDBJ databases">
        <authorList>
            <person name="Kurt Z."/>
        </authorList>
    </citation>
    <scope>NUCLEOTIDE SEQUENCE</scope>
</reference>
<accession>A0AA86R7C7</accession>
<feature type="transmembrane region" description="Helical" evidence="1">
    <location>
        <begin position="94"/>
        <end position="113"/>
    </location>
</feature>
<evidence type="ECO:0000256" key="1">
    <source>
        <dbReference type="SAM" id="Phobius"/>
    </source>
</evidence>
<evidence type="ECO:0000313" key="4">
    <source>
        <dbReference type="Proteomes" id="UP001642409"/>
    </source>
</evidence>
<evidence type="ECO:0000313" key="3">
    <source>
        <dbReference type="EMBL" id="CAL6053959.1"/>
    </source>
</evidence>
<protein>
    <submittedName>
        <fullName evidence="3">Hypothetical_protein</fullName>
    </submittedName>
</protein>
<dbReference type="Proteomes" id="UP001642409">
    <property type="component" value="Unassembled WGS sequence"/>
</dbReference>
<evidence type="ECO:0000313" key="2">
    <source>
        <dbReference type="EMBL" id="CAI9968601.1"/>
    </source>
</evidence>
<comment type="caution">
    <text evidence="2">The sequence shown here is derived from an EMBL/GenBank/DDBJ whole genome shotgun (WGS) entry which is preliminary data.</text>
</comment>
<dbReference type="AlphaFoldDB" id="A0AA86R7C7"/>